<dbReference type="Pfam" id="PF00700">
    <property type="entry name" value="Flagellin_C"/>
    <property type="match status" value="1"/>
</dbReference>
<dbReference type="SUPFAM" id="SSF64518">
    <property type="entry name" value="Phase 1 flagellin"/>
    <property type="match status" value="1"/>
</dbReference>
<dbReference type="GO" id="GO:0009288">
    <property type="term" value="C:bacterial-type flagellum"/>
    <property type="evidence" value="ECO:0007669"/>
    <property type="project" value="UniProtKB-SubCell"/>
</dbReference>
<dbReference type="InterPro" id="IPR001029">
    <property type="entry name" value="Flagellin_N"/>
</dbReference>
<dbReference type="KEGG" id="hdi:HDIA_2688"/>
<keyword evidence="6" id="KW-0969">Cilium</keyword>
<evidence type="ECO:0000313" key="6">
    <source>
        <dbReference type="EMBL" id="SON56229.1"/>
    </source>
</evidence>
<gene>
    <name evidence="6" type="ORF">HDIA_2688</name>
</gene>
<keyword evidence="6" id="KW-0282">Flagellum</keyword>
<dbReference type="PANTHER" id="PTHR42792">
    <property type="entry name" value="FLAGELLIN"/>
    <property type="match status" value="1"/>
</dbReference>
<evidence type="ECO:0000259" key="4">
    <source>
        <dbReference type="Pfam" id="PF00669"/>
    </source>
</evidence>
<dbReference type="GO" id="GO:0005576">
    <property type="term" value="C:extracellular region"/>
    <property type="evidence" value="ECO:0007669"/>
    <property type="project" value="UniProtKB-SubCell"/>
</dbReference>
<dbReference type="Pfam" id="PF00669">
    <property type="entry name" value="Flagellin_N"/>
    <property type="match status" value="1"/>
</dbReference>
<name>A0A2C9D7T0_9HYPH</name>
<comment type="function">
    <text evidence="3">Flagellin is the subunit protein which polymerizes to form the filaments of bacterial flagella.</text>
</comment>
<organism evidence="6 7">
    <name type="scientific">Hartmannibacter diazotrophicus</name>
    <dbReference type="NCBI Taxonomy" id="1482074"/>
    <lineage>
        <taxon>Bacteria</taxon>
        <taxon>Pseudomonadati</taxon>
        <taxon>Pseudomonadota</taxon>
        <taxon>Alphaproteobacteria</taxon>
        <taxon>Hyphomicrobiales</taxon>
        <taxon>Pleomorphomonadaceae</taxon>
        <taxon>Hartmannibacter</taxon>
    </lineage>
</organism>
<keyword evidence="3" id="KW-0964">Secreted</keyword>
<feature type="domain" description="Flagellin N-terminal" evidence="4">
    <location>
        <begin position="20"/>
        <end position="149"/>
    </location>
</feature>
<evidence type="ECO:0000256" key="2">
    <source>
        <dbReference type="ARBA" id="ARBA00023143"/>
    </source>
</evidence>
<keyword evidence="2 3" id="KW-0975">Bacterial flagellum</keyword>
<keyword evidence="7" id="KW-1185">Reference proteome</keyword>
<dbReference type="GO" id="GO:0005198">
    <property type="term" value="F:structural molecule activity"/>
    <property type="evidence" value="ECO:0007669"/>
    <property type="project" value="UniProtKB-UniRule"/>
</dbReference>
<comment type="subcellular location">
    <subcellularLocation>
        <location evidence="3">Secreted</location>
    </subcellularLocation>
    <subcellularLocation>
        <location evidence="3">Bacterial flagellum</location>
    </subcellularLocation>
</comment>
<dbReference type="EMBL" id="LT960614">
    <property type="protein sequence ID" value="SON56229.1"/>
    <property type="molecule type" value="Genomic_DNA"/>
</dbReference>
<evidence type="ECO:0000256" key="1">
    <source>
        <dbReference type="ARBA" id="ARBA00005709"/>
    </source>
</evidence>
<evidence type="ECO:0000256" key="3">
    <source>
        <dbReference type="RuleBase" id="RU362073"/>
    </source>
</evidence>
<reference evidence="7" key="1">
    <citation type="submission" date="2017-09" db="EMBL/GenBank/DDBJ databases">
        <title>Genome sequence of Nannocystis excedens DSM 71.</title>
        <authorList>
            <person name="Blom J."/>
        </authorList>
    </citation>
    <scope>NUCLEOTIDE SEQUENCE [LARGE SCALE GENOMIC DNA]</scope>
    <source>
        <strain evidence="7">type strain: E19</strain>
    </source>
</reference>
<protein>
    <recommendedName>
        <fullName evidence="3">Flagellin</fullName>
    </recommendedName>
</protein>
<dbReference type="PANTHER" id="PTHR42792:SF2">
    <property type="entry name" value="FLAGELLIN"/>
    <property type="match status" value="1"/>
</dbReference>
<dbReference type="Gene3D" id="1.20.1330.10">
    <property type="entry name" value="f41 fragment of flagellin, N-terminal domain"/>
    <property type="match status" value="1"/>
</dbReference>
<dbReference type="Proteomes" id="UP000223606">
    <property type="component" value="Chromosome 1"/>
</dbReference>
<accession>A0A2C9D7T0</accession>
<dbReference type="InterPro" id="IPR046358">
    <property type="entry name" value="Flagellin_C"/>
</dbReference>
<sequence>MTTNLQNAADTMSDIVLSNAARASLLSLTQTTELMGKTQGKLATGKKVNSALDNPNSFFTAQGLNNRATDLTNLLDDMGQSIQTLKAADQGISAITKLIAAAKAKANQALQTSDAFDRSQYAREYNDLLDQIEGIAGDSGYKGKNLLGGGDNDLVVYFNEDNSNKLKIGAIDYTDIATTLGLEPVEVGSAGLLTTPLSANSAALLTTSLLTADSADFAAGDIISFKDGNGDEIWSFEVTSATTVSDFVTEVNSNLDSVQASFKAGALTFSVAEDITISGGQTAGAFASATVTAEESDWLTEAGINDTLSHIQSAIESVRLQASTFGTNLTMLENRQDFTKSFAATLEAGADKLVVADMNEEGANLLALQTRQSLSTTALSFATQAEQGVLRLFG</sequence>
<keyword evidence="6" id="KW-0966">Cell projection</keyword>
<evidence type="ECO:0000259" key="5">
    <source>
        <dbReference type="Pfam" id="PF00700"/>
    </source>
</evidence>
<proteinExistence type="inferred from homology"/>
<dbReference type="AlphaFoldDB" id="A0A2C9D7T0"/>
<comment type="similarity">
    <text evidence="1 3">Belongs to the bacterial flagellin family.</text>
</comment>
<dbReference type="InterPro" id="IPR001492">
    <property type="entry name" value="Flagellin"/>
</dbReference>
<evidence type="ECO:0000313" key="7">
    <source>
        <dbReference type="Proteomes" id="UP000223606"/>
    </source>
</evidence>
<feature type="domain" description="Flagellin C-terminal" evidence="5">
    <location>
        <begin position="309"/>
        <end position="393"/>
    </location>
</feature>